<dbReference type="GO" id="GO:0051536">
    <property type="term" value="F:iron-sulfur cluster binding"/>
    <property type="evidence" value="ECO:0007669"/>
    <property type="project" value="InterPro"/>
</dbReference>
<dbReference type="GO" id="GO:0003824">
    <property type="term" value="F:catalytic activity"/>
    <property type="evidence" value="ECO:0007669"/>
    <property type="project" value="InterPro"/>
</dbReference>
<dbReference type="EMBL" id="CP159373">
    <property type="protein sequence ID" value="XCN74101.1"/>
    <property type="molecule type" value="Genomic_DNA"/>
</dbReference>
<dbReference type="KEGG" id="eaj:Q3M24_04920"/>
<name>A0AAU8LYZ5_9BACT</name>
<dbReference type="CDD" id="cd01335">
    <property type="entry name" value="Radical_SAM"/>
    <property type="match status" value="1"/>
</dbReference>
<dbReference type="InterPro" id="IPR006638">
    <property type="entry name" value="Elp3/MiaA/NifB-like_rSAM"/>
</dbReference>
<organism evidence="2">
    <name type="scientific">Candidatus Electrothrix aestuarii</name>
    <dbReference type="NCBI Taxonomy" id="3062594"/>
    <lineage>
        <taxon>Bacteria</taxon>
        <taxon>Pseudomonadati</taxon>
        <taxon>Thermodesulfobacteriota</taxon>
        <taxon>Desulfobulbia</taxon>
        <taxon>Desulfobulbales</taxon>
        <taxon>Desulfobulbaceae</taxon>
        <taxon>Candidatus Electrothrix</taxon>
    </lineage>
</organism>
<reference evidence="2" key="2">
    <citation type="submission" date="2024-06" db="EMBL/GenBank/DDBJ databases">
        <authorList>
            <person name="Plum-Jensen L.E."/>
            <person name="Schramm A."/>
            <person name="Marshall I.P.G."/>
        </authorList>
    </citation>
    <scope>NUCLEOTIDE SEQUENCE</scope>
    <source>
        <strain evidence="2">Rat1</strain>
    </source>
</reference>
<dbReference type="InterPro" id="IPR058240">
    <property type="entry name" value="rSAM_sf"/>
</dbReference>
<dbReference type="PIRSF" id="PIRSF004954">
    <property type="entry name" value="Radical_SAM"/>
    <property type="match status" value="1"/>
</dbReference>
<dbReference type="SMART" id="SM00729">
    <property type="entry name" value="Elp3"/>
    <property type="match status" value="1"/>
</dbReference>
<evidence type="ECO:0000313" key="2">
    <source>
        <dbReference type="EMBL" id="XCN74101.1"/>
    </source>
</evidence>
<dbReference type="InterPro" id="IPR005909">
    <property type="entry name" value="RaSEA"/>
</dbReference>
<dbReference type="SUPFAM" id="SSF102114">
    <property type="entry name" value="Radical SAM enzymes"/>
    <property type="match status" value="1"/>
</dbReference>
<proteinExistence type="predicted"/>
<protein>
    <submittedName>
        <fullName evidence="2">Radical SAM protein</fullName>
    </submittedName>
</protein>
<gene>
    <name evidence="2" type="ORF">Q3M24_04920</name>
</gene>
<sequence>MKFSELRFEMSEWGEYVDRLVLFLRGTGCTWAKDNGGCTFCGFWNATNFGEKVSNQDYLHQVSQVLSDPQVGVENYHIISLYNDGSLFEEREIDFDVVLRAFMMLAQQPSIQRIVIETKVIDIDEEKVIALTEVLGDIELEIAVGFESSNDIIRDICVNKNFSRELFEEKADLLQRHKVRLIPLIMLKPPFLTEKMAIEDAVDSLVYLESFNLPRIDFELATIEEYTLMHGLWKLGLYTPPRLWSLHEVLHRRETLGLTTQMYISPPHYSVEALAYTENCPACNQQMKEAVHSFNRSQTVKDFQGITCGCREEWQQNLHAETRPADFLSHITATFQKLLINAETDKSLLAA</sequence>
<reference evidence="2" key="1">
    <citation type="journal article" date="2024" name="Syst. Appl. Microbiol.">
        <title>First single-strain enrichments of Electrothrix cable bacteria, description of E. aestuarii sp. nov. and E. rattekaaiensis sp. nov., and proposal of a cable bacteria taxonomy following the rules of the SeqCode.</title>
        <authorList>
            <person name="Plum-Jensen L.E."/>
            <person name="Schramm A."/>
            <person name="Marshall I.P.G."/>
        </authorList>
    </citation>
    <scope>NUCLEOTIDE SEQUENCE</scope>
    <source>
        <strain evidence="2">Rat1</strain>
    </source>
</reference>
<evidence type="ECO:0000259" key="1">
    <source>
        <dbReference type="SMART" id="SM00729"/>
    </source>
</evidence>
<dbReference type="AlphaFoldDB" id="A0AAU8LYZ5"/>
<feature type="domain" description="Elp3/MiaA/NifB-like radical SAM core" evidence="1">
    <location>
        <begin position="19"/>
        <end position="252"/>
    </location>
</feature>
<accession>A0AAU8LYZ5</accession>